<dbReference type="Proteomes" id="UP000009374">
    <property type="component" value="Unassembled WGS sequence"/>
</dbReference>
<keyword evidence="2" id="KW-1185">Reference proteome</keyword>
<gene>
    <name evidence="1" type="ORF">UBAL3_92050055</name>
</gene>
<protein>
    <submittedName>
        <fullName evidence="1">Uncharacterized protein</fullName>
    </submittedName>
</protein>
<sequence>MGGWMRGFLSITHAIFLEGCPFTAISAISRRGYPRNNAIDKAPPCDRDALHPILRHFLLWMKRGKHFLMVPIRWNRIRCGENGVNQIRQKEVPQRHPPLILNFYLFSP</sequence>
<proteinExistence type="predicted"/>
<dbReference type="EMBL" id="GG693873">
    <property type="protein sequence ID" value="EES52684.1"/>
    <property type="molecule type" value="Genomic_DNA"/>
</dbReference>
<name>C6HXD2_9BACT</name>
<evidence type="ECO:0000313" key="2">
    <source>
        <dbReference type="Proteomes" id="UP000009374"/>
    </source>
</evidence>
<dbReference type="AlphaFoldDB" id="C6HXD2"/>
<accession>C6HXD2</accession>
<evidence type="ECO:0000313" key="1">
    <source>
        <dbReference type="EMBL" id="EES52684.1"/>
    </source>
</evidence>
<organism evidence="1 2">
    <name type="scientific">Leptospirillum ferrodiazotrophum</name>
    <dbReference type="NCBI Taxonomy" id="412449"/>
    <lineage>
        <taxon>Bacteria</taxon>
        <taxon>Pseudomonadati</taxon>
        <taxon>Nitrospirota</taxon>
        <taxon>Nitrospiria</taxon>
        <taxon>Nitrospirales</taxon>
        <taxon>Nitrospiraceae</taxon>
        <taxon>Leptospirillum</taxon>
    </lineage>
</organism>
<reference evidence="1 2" key="1">
    <citation type="journal article" date="2009" name="Appl. Environ. Microbiol.">
        <title>Community genomic and proteomic analyses of chemoautotrophic iron-oxidizing "Leptospirillum rubarum" (Group II) and "Leptospirillum ferrodiazotrophum" (Group III) bacteria in acid mine drainage biofilms.</title>
        <authorList>
            <person name="Goltsman D.S."/>
            <person name="Denef V.J."/>
            <person name="Singer S.W."/>
            <person name="VerBerkmoes N.C."/>
            <person name="Lefsrud M."/>
            <person name="Mueller R.S."/>
            <person name="Dick G.J."/>
            <person name="Sun C.L."/>
            <person name="Wheeler K.E."/>
            <person name="Zemla A."/>
            <person name="Baker B.J."/>
            <person name="Hauser L."/>
            <person name="Land M."/>
            <person name="Shah M.B."/>
            <person name="Thelen M.P."/>
            <person name="Hettich R.L."/>
            <person name="Banfield J.F."/>
        </authorList>
    </citation>
    <scope>NUCLEOTIDE SEQUENCE [LARGE SCALE GENOMIC DNA]</scope>
</reference>